<name>A0ABZ1AWA7_9ACTN</name>
<reference evidence="2 3" key="1">
    <citation type="submission" date="2023-12" db="EMBL/GenBank/DDBJ databases">
        <title>Blastococcus brunescens sp. nov., an actonobacterium isolated from sandstone collected in sahara desert.</title>
        <authorList>
            <person name="Gtari M."/>
            <person name="Ghodhbane F."/>
        </authorList>
    </citation>
    <scope>NUCLEOTIDE SEQUENCE [LARGE SCALE GENOMIC DNA]</scope>
    <source>
        <strain evidence="2 3">BMG 8361</strain>
    </source>
</reference>
<feature type="compositionally biased region" description="Low complexity" evidence="1">
    <location>
        <begin position="233"/>
        <end position="256"/>
    </location>
</feature>
<dbReference type="RefSeq" id="WP_324273771.1">
    <property type="nucleotide sequence ID" value="NZ_CP141261.1"/>
</dbReference>
<feature type="compositionally biased region" description="Low complexity" evidence="1">
    <location>
        <begin position="203"/>
        <end position="224"/>
    </location>
</feature>
<keyword evidence="3" id="KW-1185">Reference proteome</keyword>
<evidence type="ECO:0000256" key="1">
    <source>
        <dbReference type="SAM" id="MobiDB-lite"/>
    </source>
</evidence>
<feature type="region of interest" description="Disordered" evidence="1">
    <location>
        <begin position="202"/>
        <end position="256"/>
    </location>
</feature>
<evidence type="ECO:0000313" key="3">
    <source>
        <dbReference type="Proteomes" id="UP001324287"/>
    </source>
</evidence>
<sequence>MTAGWKRRAALATVIAARRPDGSVPEDAVRRAATAAGVTARQVRRWVTAHAPHLADGVAGARNIPDPQPRTGWEVTPRVLAVITANSTLKRAWQQLRDTDPATPSYPAFTAALRNYSDNGIARAVKGDGARTLIGSRMYLAVEVSERNARWELDSQEVPVFVVPSRGTKPVKLHQTTVIESKHRMVMATVFTPARRARRTWRRASPAAWRAGRTRSTGGRCGSAASPTRSCGTTPSPTSPNWSPHWSSRWRPWGRL</sequence>
<dbReference type="EMBL" id="CP141261">
    <property type="protein sequence ID" value="WRL62417.1"/>
    <property type="molecule type" value="Genomic_DNA"/>
</dbReference>
<proteinExistence type="predicted"/>
<evidence type="ECO:0000313" key="2">
    <source>
        <dbReference type="EMBL" id="WRL62417.1"/>
    </source>
</evidence>
<dbReference type="Proteomes" id="UP001324287">
    <property type="component" value="Chromosome"/>
</dbReference>
<accession>A0ABZ1AWA7</accession>
<protein>
    <recommendedName>
        <fullName evidence="4">Transposase</fullName>
    </recommendedName>
</protein>
<evidence type="ECO:0008006" key="4">
    <source>
        <dbReference type="Google" id="ProtNLM"/>
    </source>
</evidence>
<gene>
    <name evidence="2" type="ORF">U6N30_20665</name>
</gene>
<organism evidence="2 3">
    <name type="scientific">Blastococcus brunescens</name>
    <dbReference type="NCBI Taxonomy" id="1564165"/>
    <lineage>
        <taxon>Bacteria</taxon>
        <taxon>Bacillati</taxon>
        <taxon>Actinomycetota</taxon>
        <taxon>Actinomycetes</taxon>
        <taxon>Geodermatophilales</taxon>
        <taxon>Geodermatophilaceae</taxon>
        <taxon>Blastococcus</taxon>
    </lineage>
</organism>